<dbReference type="GO" id="GO:0008270">
    <property type="term" value="F:zinc ion binding"/>
    <property type="evidence" value="ECO:0007669"/>
    <property type="project" value="InterPro"/>
</dbReference>
<dbReference type="InterPro" id="IPR007219">
    <property type="entry name" value="XnlR_reg_dom"/>
</dbReference>
<name>A0A8H5UJ52_9HYPO</name>
<dbReference type="Proteomes" id="UP000546213">
    <property type="component" value="Unassembled WGS sequence"/>
</dbReference>
<dbReference type="OrthoDB" id="1747771at2759"/>
<dbReference type="InterPro" id="IPR050613">
    <property type="entry name" value="Sec_Metabolite_Reg"/>
</dbReference>
<evidence type="ECO:0000256" key="1">
    <source>
        <dbReference type="ARBA" id="ARBA00004123"/>
    </source>
</evidence>
<dbReference type="PANTHER" id="PTHR31001:SF90">
    <property type="entry name" value="CENTROMERE DNA-BINDING PROTEIN COMPLEX CBF3 SUBUNIT B"/>
    <property type="match status" value="1"/>
</dbReference>
<comment type="caution">
    <text evidence="4">The sequence shown here is derived from an EMBL/GenBank/DDBJ whole genome shotgun (WGS) entry which is preliminary data.</text>
</comment>
<dbReference type="GO" id="GO:0006351">
    <property type="term" value="P:DNA-templated transcription"/>
    <property type="evidence" value="ECO:0007669"/>
    <property type="project" value="InterPro"/>
</dbReference>
<dbReference type="CDD" id="cd12148">
    <property type="entry name" value="fungal_TF_MHR"/>
    <property type="match status" value="1"/>
</dbReference>
<dbReference type="Pfam" id="PF04082">
    <property type="entry name" value="Fungal_trans"/>
    <property type="match status" value="1"/>
</dbReference>
<evidence type="ECO:0000256" key="2">
    <source>
        <dbReference type="ARBA" id="ARBA00023242"/>
    </source>
</evidence>
<evidence type="ECO:0000313" key="5">
    <source>
        <dbReference type="Proteomes" id="UP000546213"/>
    </source>
</evidence>
<dbReference type="AlphaFoldDB" id="A0A8H5UJ52"/>
<dbReference type="EMBL" id="JAAOAS010000129">
    <property type="protein sequence ID" value="KAF5591437.1"/>
    <property type="molecule type" value="Genomic_DNA"/>
</dbReference>
<gene>
    <name evidence="4" type="ORF">FPCIR_6080</name>
</gene>
<keyword evidence="5" id="KW-1185">Reference proteome</keyword>
<dbReference type="GO" id="GO:0005634">
    <property type="term" value="C:nucleus"/>
    <property type="evidence" value="ECO:0007669"/>
    <property type="project" value="UniProtKB-SubCell"/>
</dbReference>
<protein>
    <recommendedName>
        <fullName evidence="3">Xylanolytic transcriptional activator regulatory domain-containing protein</fullName>
    </recommendedName>
</protein>
<organism evidence="4 5">
    <name type="scientific">Fusarium pseudocircinatum</name>
    <dbReference type="NCBI Taxonomy" id="56676"/>
    <lineage>
        <taxon>Eukaryota</taxon>
        <taxon>Fungi</taxon>
        <taxon>Dikarya</taxon>
        <taxon>Ascomycota</taxon>
        <taxon>Pezizomycotina</taxon>
        <taxon>Sordariomycetes</taxon>
        <taxon>Hypocreomycetidae</taxon>
        <taxon>Hypocreales</taxon>
        <taxon>Nectriaceae</taxon>
        <taxon>Fusarium</taxon>
        <taxon>Fusarium fujikuroi species complex</taxon>
    </lineage>
</organism>
<keyword evidence="2" id="KW-0539">Nucleus</keyword>
<evidence type="ECO:0000259" key="3">
    <source>
        <dbReference type="SMART" id="SM00906"/>
    </source>
</evidence>
<feature type="domain" description="Xylanolytic transcriptional activator regulatory" evidence="3">
    <location>
        <begin position="196"/>
        <end position="267"/>
    </location>
</feature>
<reference evidence="4 5" key="1">
    <citation type="submission" date="2020-05" db="EMBL/GenBank/DDBJ databases">
        <title>Identification and distribution of gene clusters putatively required for synthesis of sphingolipid metabolism inhibitors in phylogenetically diverse species of the filamentous fungus Fusarium.</title>
        <authorList>
            <person name="Kim H.-S."/>
            <person name="Busman M."/>
            <person name="Brown D.W."/>
            <person name="Divon H."/>
            <person name="Uhlig S."/>
            <person name="Proctor R.H."/>
        </authorList>
    </citation>
    <scope>NUCLEOTIDE SEQUENCE [LARGE SCALE GENOMIC DNA]</scope>
    <source>
        <strain evidence="4 5">NRRL 36939</strain>
    </source>
</reference>
<evidence type="ECO:0000313" key="4">
    <source>
        <dbReference type="EMBL" id="KAF5591437.1"/>
    </source>
</evidence>
<dbReference type="PANTHER" id="PTHR31001">
    <property type="entry name" value="UNCHARACTERIZED TRANSCRIPTIONAL REGULATORY PROTEIN"/>
    <property type="match status" value="1"/>
</dbReference>
<comment type="subcellular location">
    <subcellularLocation>
        <location evidence="1">Nucleus</location>
    </subcellularLocation>
</comment>
<dbReference type="GO" id="GO:0003677">
    <property type="term" value="F:DNA binding"/>
    <property type="evidence" value="ECO:0007669"/>
    <property type="project" value="InterPro"/>
</dbReference>
<proteinExistence type="predicted"/>
<sequence length="479" mass="54694">MVLIRGQVTTWQDGLETQTYQELKEENNRLRQEVTTLKAQQGRRQSNTIPQSHISSKSIDDLDYTPGELADGLWESLALESDTSRSRVSDWAEIILPNVECRSLEAGLALDEADVSWLAVYFSVLSTALLMMEDDEAQSLPLSPGVTIEQVSQNWYEAALFCLHRADFLRVPNVHSVQAIAVLCMAFNNRGDSEMGHHLRVSAIRIAQTLRLAQDDGERKERYLSLEAERRLWWTLVICEWLNLTHESPVIDESDFSIPLPSVSHRDAQDTLVDPVHYHIFMARTSQVIYRFRISLKYGVKSLNNAIDIVKAADEGLASIIDSLPSHLQPESDAVTDAEIQALESTQPWIKWQRYDLTLVLLHLRMHINRVLQKQWLSSPEEYHWARTVSVTSAMSLIWINRSWDQPASTRKQWALSYHIYSSAMFLLRECQSASSKDNREYLEAIEAGLVLLDAVESHNLLARHAARVLRKSIYEADT</sequence>
<accession>A0A8H5UJ52</accession>
<dbReference type="SMART" id="SM00906">
    <property type="entry name" value="Fungal_trans"/>
    <property type="match status" value="1"/>
</dbReference>